<evidence type="ECO:0000313" key="1">
    <source>
        <dbReference type="EMBL" id="KAL0201000.1"/>
    </source>
</evidence>
<keyword evidence="2" id="KW-1185">Reference proteome</keyword>
<evidence type="ECO:0000313" key="2">
    <source>
        <dbReference type="Proteomes" id="UP001529510"/>
    </source>
</evidence>
<feature type="non-terminal residue" evidence="1">
    <location>
        <position position="1"/>
    </location>
</feature>
<comment type="caution">
    <text evidence="1">The sequence shown here is derived from an EMBL/GenBank/DDBJ whole genome shotgun (WGS) entry which is preliminary data.</text>
</comment>
<name>A0ABD0RR50_CIRMR</name>
<gene>
    <name evidence="1" type="ORF">M9458_004187</name>
</gene>
<dbReference type="AlphaFoldDB" id="A0ABD0RR50"/>
<protein>
    <submittedName>
        <fullName evidence="1">Uncharacterized protein</fullName>
    </submittedName>
</protein>
<sequence>TPTIQYLWCKGRWLTLSLHKGKAWQEWCRGLHHRSTGTHGPAPTLTKDRWHL</sequence>
<accession>A0ABD0RR50</accession>
<dbReference type="EMBL" id="JAMKFB020000002">
    <property type="protein sequence ID" value="KAL0201000.1"/>
    <property type="molecule type" value="Genomic_DNA"/>
</dbReference>
<reference evidence="1 2" key="1">
    <citation type="submission" date="2024-05" db="EMBL/GenBank/DDBJ databases">
        <title>Genome sequencing and assembly of Indian major carp, Cirrhinus mrigala (Hamilton, 1822).</title>
        <authorList>
            <person name="Mohindra V."/>
            <person name="Chowdhury L.M."/>
            <person name="Lal K."/>
            <person name="Jena J.K."/>
        </authorList>
    </citation>
    <scope>NUCLEOTIDE SEQUENCE [LARGE SCALE GENOMIC DNA]</scope>
    <source>
        <strain evidence="1">CM1030</strain>
        <tissue evidence="1">Blood</tissue>
    </source>
</reference>
<dbReference type="Proteomes" id="UP001529510">
    <property type="component" value="Unassembled WGS sequence"/>
</dbReference>
<proteinExistence type="predicted"/>
<organism evidence="1 2">
    <name type="scientific">Cirrhinus mrigala</name>
    <name type="common">Mrigala</name>
    <dbReference type="NCBI Taxonomy" id="683832"/>
    <lineage>
        <taxon>Eukaryota</taxon>
        <taxon>Metazoa</taxon>
        <taxon>Chordata</taxon>
        <taxon>Craniata</taxon>
        <taxon>Vertebrata</taxon>
        <taxon>Euteleostomi</taxon>
        <taxon>Actinopterygii</taxon>
        <taxon>Neopterygii</taxon>
        <taxon>Teleostei</taxon>
        <taxon>Ostariophysi</taxon>
        <taxon>Cypriniformes</taxon>
        <taxon>Cyprinidae</taxon>
        <taxon>Labeoninae</taxon>
        <taxon>Labeonini</taxon>
        <taxon>Cirrhinus</taxon>
    </lineage>
</organism>